<evidence type="ECO:0000256" key="1">
    <source>
        <dbReference type="ARBA" id="ARBA00004141"/>
    </source>
</evidence>
<dbReference type="OrthoDB" id="9794225at2"/>
<keyword evidence="8" id="KW-1185">Reference proteome</keyword>
<keyword evidence="3 5" id="KW-1133">Transmembrane helix</keyword>
<gene>
    <name evidence="7" type="ORF">AVJ23_09385</name>
</gene>
<evidence type="ECO:0000256" key="4">
    <source>
        <dbReference type="ARBA" id="ARBA00023136"/>
    </source>
</evidence>
<reference evidence="7 8" key="1">
    <citation type="submission" date="2015-12" db="EMBL/GenBank/DDBJ databases">
        <authorList>
            <person name="Shamseldin A."/>
            <person name="Moawad H."/>
            <person name="Abd El-Rahim W.M."/>
            <person name="Sadowsky M.J."/>
        </authorList>
    </citation>
    <scope>NUCLEOTIDE SEQUENCE [LARGE SCALE GENOMIC DNA]</scope>
    <source>
        <strain evidence="7 8">SJ5A-1</strain>
    </source>
</reference>
<keyword evidence="4 5" id="KW-0472">Membrane</keyword>
<evidence type="ECO:0000256" key="2">
    <source>
        <dbReference type="ARBA" id="ARBA00022692"/>
    </source>
</evidence>
<dbReference type="GO" id="GO:0008273">
    <property type="term" value="F:calcium, potassium:sodium antiporter activity"/>
    <property type="evidence" value="ECO:0007669"/>
    <property type="project" value="TreeGrafter"/>
</dbReference>
<dbReference type="STRING" id="1685382.AVJ23_09385"/>
<feature type="domain" description="Sodium/calcium exchanger membrane region" evidence="6">
    <location>
        <begin position="173"/>
        <end position="313"/>
    </location>
</feature>
<dbReference type="GO" id="GO:0005886">
    <property type="term" value="C:plasma membrane"/>
    <property type="evidence" value="ECO:0007669"/>
    <property type="project" value="TreeGrafter"/>
</dbReference>
<dbReference type="NCBIfam" id="TIGR00367">
    <property type="entry name" value="calcium/sodium antiporter"/>
    <property type="match status" value="1"/>
</dbReference>
<accession>A0A0W7WKY1</accession>
<feature type="transmembrane region" description="Helical" evidence="5">
    <location>
        <begin position="105"/>
        <end position="122"/>
    </location>
</feature>
<evidence type="ECO:0000259" key="6">
    <source>
        <dbReference type="Pfam" id="PF01699"/>
    </source>
</evidence>
<dbReference type="Gene3D" id="1.20.1420.30">
    <property type="entry name" value="NCX, central ion-binding region"/>
    <property type="match status" value="1"/>
</dbReference>
<dbReference type="EMBL" id="LPXO01000004">
    <property type="protein sequence ID" value="KUF11250.1"/>
    <property type="molecule type" value="Genomic_DNA"/>
</dbReference>
<feature type="transmembrane region" description="Helical" evidence="5">
    <location>
        <begin position="207"/>
        <end position="230"/>
    </location>
</feature>
<protein>
    <submittedName>
        <fullName evidence="7">Sodium:calcium antiporter</fullName>
    </submittedName>
</protein>
<feature type="transmembrane region" description="Helical" evidence="5">
    <location>
        <begin position="165"/>
        <end position="187"/>
    </location>
</feature>
<keyword evidence="2 5" id="KW-0812">Transmembrane</keyword>
<dbReference type="PANTHER" id="PTHR10846">
    <property type="entry name" value="SODIUM/POTASSIUM/CALCIUM EXCHANGER"/>
    <property type="match status" value="1"/>
</dbReference>
<feature type="transmembrane region" description="Helical" evidence="5">
    <location>
        <begin position="268"/>
        <end position="291"/>
    </location>
</feature>
<organism evidence="7 8">
    <name type="scientific">Pseudoponticoccus marisrubri</name>
    <dbReference type="NCBI Taxonomy" id="1685382"/>
    <lineage>
        <taxon>Bacteria</taxon>
        <taxon>Pseudomonadati</taxon>
        <taxon>Pseudomonadota</taxon>
        <taxon>Alphaproteobacteria</taxon>
        <taxon>Rhodobacterales</taxon>
        <taxon>Roseobacteraceae</taxon>
        <taxon>Pseudoponticoccus</taxon>
    </lineage>
</organism>
<dbReference type="InterPro" id="IPR004837">
    <property type="entry name" value="NaCa_Exmemb"/>
</dbReference>
<feature type="transmembrane region" description="Helical" evidence="5">
    <location>
        <begin position="242"/>
        <end position="262"/>
    </location>
</feature>
<dbReference type="InterPro" id="IPR004481">
    <property type="entry name" value="K/Na/Ca-exchanger"/>
</dbReference>
<dbReference type="GO" id="GO:0005262">
    <property type="term" value="F:calcium channel activity"/>
    <property type="evidence" value="ECO:0007669"/>
    <property type="project" value="TreeGrafter"/>
</dbReference>
<feature type="domain" description="Sodium/calcium exchanger membrane region" evidence="6">
    <location>
        <begin position="3"/>
        <end position="141"/>
    </location>
</feature>
<evidence type="ECO:0000313" key="8">
    <source>
        <dbReference type="Proteomes" id="UP000054396"/>
    </source>
</evidence>
<feature type="transmembrane region" description="Helical" evidence="5">
    <location>
        <begin position="76"/>
        <end position="93"/>
    </location>
</feature>
<feature type="transmembrane region" description="Helical" evidence="5">
    <location>
        <begin position="128"/>
        <end position="144"/>
    </location>
</feature>
<evidence type="ECO:0000313" key="7">
    <source>
        <dbReference type="EMBL" id="KUF11250.1"/>
    </source>
</evidence>
<dbReference type="AlphaFoldDB" id="A0A0W7WKY1"/>
<dbReference type="GO" id="GO:0006874">
    <property type="term" value="P:intracellular calcium ion homeostasis"/>
    <property type="evidence" value="ECO:0007669"/>
    <property type="project" value="TreeGrafter"/>
</dbReference>
<evidence type="ECO:0000256" key="3">
    <source>
        <dbReference type="ARBA" id="ARBA00022989"/>
    </source>
</evidence>
<proteinExistence type="predicted"/>
<dbReference type="Proteomes" id="UP000054396">
    <property type="component" value="Unassembled WGS sequence"/>
</dbReference>
<dbReference type="Pfam" id="PF01699">
    <property type="entry name" value="Na_Ca_ex"/>
    <property type="match status" value="2"/>
</dbReference>
<comment type="caution">
    <text evidence="7">The sequence shown here is derived from an EMBL/GenBank/DDBJ whole genome shotgun (WGS) entry which is preliminary data.</text>
</comment>
<dbReference type="InterPro" id="IPR044880">
    <property type="entry name" value="NCX_ion-bd_dom_sf"/>
</dbReference>
<dbReference type="RefSeq" id="WP_058861914.1">
    <property type="nucleotide sequence ID" value="NZ_LPXO01000004.1"/>
</dbReference>
<feature type="transmembrane region" description="Helical" evidence="5">
    <location>
        <begin position="298"/>
        <end position="317"/>
    </location>
</feature>
<evidence type="ECO:0000256" key="5">
    <source>
        <dbReference type="SAM" id="Phobius"/>
    </source>
</evidence>
<name>A0A0W7WKY1_9RHOB</name>
<comment type="subcellular location">
    <subcellularLocation>
        <location evidence="1">Membrane</location>
        <topology evidence="1">Multi-pass membrane protein</topology>
    </subcellularLocation>
</comment>
<sequence>MVWLELLGGLVLLLAGGEALVRGSVGVATRLGVSPLVIGLTLVGFGTSMPELVASVQAASAGAPGLAVGNIVGSNIANILLILGTSAVIYPMATSRNAFRRDGSVLIAVSLLLVAVALIGTLGRLAGGIFIALLGAYTVSTYLAERAGAASAERRSAEADDAAPAHMGVLTGLALTAGGIAGVVFGAGFLVDSAIVLARGFGLSEAVIGLTLVAVGTSLPELVTSVMAALRRHSDVAFGNVVGSNIFNILGIGGVTALVSPIEVPRQIIVLDVWAMLLAAALLVVFAVTGWRLSRREGAIFLALYIGYLALQLSPALRSGFGLA</sequence>
<dbReference type="PANTHER" id="PTHR10846:SF8">
    <property type="entry name" value="INNER MEMBRANE PROTEIN YRBG"/>
    <property type="match status" value="1"/>
</dbReference>